<feature type="binding site" evidence="8">
    <location>
        <position position="248"/>
    </location>
    <ligand>
        <name>Mg(2+)</name>
        <dbReference type="ChEBI" id="CHEBI:18420"/>
    </ligand>
</feature>
<dbReference type="PANTHER" id="PTHR42946:SF1">
    <property type="entry name" value="PHOSPHOGLUCOMUTASE (ALPHA-D-GLUCOSE-1,6-BISPHOSPHATE-DEPENDENT)"/>
    <property type="match status" value="1"/>
</dbReference>
<evidence type="ECO:0000256" key="10">
    <source>
        <dbReference type="RuleBase" id="RU004327"/>
    </source>
</evidence>
<dbReference type="GO" id="GO:0005975">
    <property type="term" value="P:carbohydrate metabolic process"/>
    <property type="evidence" value="ECO:0007669"/>
    <property type="project" value="InterPro"/>
</dbReference>
<dbReference type="PANTHER" id="PTHR42946">
    <property type="entry name" value="PHOSPHOHEXOSE MUTASE"/>
    <property type="match status" value="1"/>
</dbReference>
<keyword evidence="3 8" id="KW-0479">Metal-binding</keyword>
<feature type="domain" description="Alpha-D-phosphohexomutase alpha/beta/alpha" evidence="13">
    <location>
        <begin position="162"/>
        <end position="259"/>
    </location>
</feature>
<dbReference type="GO" id="GO:0004615">
    <property type="term" value="F:phosphomannomutase activity"/>
    <property type="evidence" value="ECO:0007669"/>
    <property type="project" value="TreeGrafter"/>
</dbReference>
<dbReference type="NCBIfam" id="TIGR01455">
    <property type="entry name" value="glmM"/>
    <property type="match status" value="1"/>
</dbReference>
<evidence type="ECO:0000256" key="8">
    <source>
        <dbReference type="HAMAP-Rule" id="MF_01554"/>
    </source>
</evidence>
<feature type="binding site" description="via phosphate group" evidence="8">
    <location>
        <position position="104"/>
    </location>
    <ligand>
        <name>Mg(2+)</name>
        <dbReference type="ChEBI" id="CHEBI:18420"/>
    </ligand>
</feature>
<dbReference type="InterPro" id="IPR050060">
    <property type="entry name" value="Phosphoglucosamine_mutase"/>
</dbReference>
<evidence type="ECO:0000259" key="11">
    <source>
        <dbReference type="Pfam" id="PF00408"/>
    </source>
</evidence>
<dbReference type="InterPro" id="IPR005844">
    <property type="entry name" value="A-D-PHexomutase_a/b/a-I"/>
</dbReference>
<dbReference type="SUPFAM" id="SSF55957">
    <property type="entry name" value="Phosphoglucomutase, C-terminal domain"/>
    <property type="match status" value="1"/>
</dbReference>
<dbReference type="NCBIfam" id="NF008139">
    <property type="entry name" value="PRK10887.1"/>
    <property type="match status" value="1"/>
</dbReference>
<evidence type="ECO:0000256" key="2">
    <source>
        <dbReference type="ARBA" id="ARBA00022553"/>
    </source>
</evidence>
<dbReference type="InterPro" id="IPR016066">
    <property type="entry name" value="A-D-PHexomutase_CS"/>
</dbReference>
<gene>
    <name evidence="8" type="primary">glmM</name>
    <name evidence="15" type="ORF">ENV52_12300</name>
</gene>
<sequence length="458" mass="49973">MAETRKLFGTDGVRGVANIYPMTAEVALQLGRALAHVIKYGPGRHRIVVGKDTRLSGYLLEYAITSGICSMGVDVLLLGPMPTPGIAFITHSMRADAGVVISASHNPYQDNGIKFFKGDGYKLPDEIEAHIESLLTQREFEETRPTATDIGQAFRIDDARGRYISYLKSTFPKELELDGLKIVVDCAHGATYRVAPEVLEELGAEIIAIGVRPNGRNINRLCGATHPEGMARLVIRHHADLGIAFDGDGDRCIVVDHTGRVVDGDHILAICALDMQRRQTLKRKTVVATVMSNLGLEVALKKNGLKLMRTQVGDRYVLEAMLKGGYNLGGEQSGHLVFLNHSTTGDGILTALRLLSVMLREQKPLAELAACMEVYPQVLVNLKVKERQDLGKVPQAQKAIQAAEKRLQGRGRLLVRFSGTEPVLRVMVEGERPSEINEVAQELVQALDTCLNAGSAPC</sequence>
<keyword evidence="2 8" id="KW-0597">Phosphoprotein</keyword>
<dbReference type="EC" id="5.4.2.10" evidence="6 8"/>
<protein>
    <recommendedName>
        <fullName evidence="7 8">Phosphoglucosamine mutase</fullName>
        <ecNumber evidence="6 8">5.4.2.10</ecNumber>
    </recommendedName>
</protein>
<evidence type="ECO:0000259" key="13">
    <source>
        <dbReference type="Pfam" id="PF02879"/>
    </source>
</evidence>
<reference evidence="15" key="1">
    <citation type="journal article" date="2020" name="mSystems">
        <title>Genome- and Community-Level Interaction Insights into Carbon Utilization and Element Cycling Functions of Hydrothermarchaeota in Hydrothermal Sediment.</title>
        <authorList>
            <person name="Zhou Z."/>
            <person name="Liu Y."/>
            <person name="Xu W."/>
            <person name="Pan J."/>
            <person name="Luo Z.H."/>
            <person name="Li M."/>
        </authorList>
    </citation>
    <scope>NUCLEOTIDE SEQUENCE [LARGE SCALE GENOMIC DNA]</scope>
    <source>
        <strain evidence="15">SpSt-767</strain>
    </source>
</reference>
<comment type="PTM">
    <text evidence="8">Activated by phosphorylation.</text>
</comment>
<feature type="domain" description="Alpha-D-phosphohexomutase C-terminal" evidence="11">
    <location>
        <begin position="379"/>
        <end position="445"/>
    </location>
</feature>
<dbReference type="GO" id="GO:0006048">
    <property type="term" value="P:UDP-N-acetylglucosamine biosynthetic process"/>
    <property type="evidence" value="ECO:0007669"/>
    <property type="project" value="TreeGrafter"/>
</dbReference>
<dbReference type="GO" id="GO:0005829">
    <property type="term" value="C:cytosol"/>
    <property type="evidence" value="ECO:0007669"/>
    <property type="project" value="TreeGrafter"/>
</dbReference>
<dbReference type="GO" id="GO:0009252">
    <property type="term" value="P:peptidoglycan biosynthetic process"/>
    <property type="evidence" value="ECO:0007669"/>
    <property type="project" value="UniProtKB-ARBA"/>
</dbReference>
<dbReference type="InterPro" id="IPR036900">
    <property type="entry name" value="A-D-PHexomutase_C_sf"/>
</dbReference>
<evidence type="ECO:0000259" key="14">
    <source>
        <dbReference type="Pfam" id="PF02880"/>
    </source>
</evidence>
<dbReference type="FunFam" id="3.40.120.10:FF:000002">
    <property type="entry name" value="Phosphoglucosamine mutase"/>
    <property type="match status" value="1"/>
</dbReference>
<dbReference type="InterPro" id="IPR005846">
    <property type="entry name" value="A-D-PHexomutase_a/b/a-III"/>
</dbReference>
<dbReference type="SUPFAM" id="SSF53738">
    <property type="entry name" value="Phosphoglucomutase, first 3 domains"/>
    <property type="match status" value="3"/>
</dbReference>
<dbReference type="InterPro" id="IPR016055">
    <property type="entry name" value="A-D-PHexomutase_a/b/a-I/II/III"/>
</dbReference>
<comment type="cofactor">
    <cofactor evidence="8">
        <name>Mg(2+)</name>
        <dbReference type="ChEBI" id="CHEBI:18420"/>
    </cofactor>
    <text evidence="8">Binds 1 Mg(2+) ion per subunit.</text>
</comment>
<comment type="catalytic activity">
    <reaction evidence="8 10">
        <text>alpha-D-glucosamine 1-phosphate = D-glucosamine 6-phosphate</text>
        <dbReference type="Rhea" id="RHEA:23424"/>
        <dbReference type="ChEBI" id="CHEBI:58516"/>
        <dbReference type="ChEBI" id="CHEBI:58725"/>
        <dbReference type="EC" id="5.4.2.10"/>
    </reaction>
</comment>
<keyword evidence="4 8" id="KW-0460">Magnesium</keyword>
<dbReference type="AlphaFoldDB" id="A0A7V6A5L8"/>
<dbReference type="FunFam" id="3.40.120.10:FF:000001">
    <property type="entry name" value="Phosphoglucosamine mutase"/>
    <property type="match status" value="1"/>
</dbReference>
<dbReference type="PRINTS" id="PR00509">
    <property type="entry name" value="PGMPMM"/>
</dbReference>
<feature type="modified residue" description="Phosphoserine" evidence="8">
    <location>
        <position position="104"/>
    </location>
</feature>
<evidence type="ECO:0000256" key="9">
    <source>
        <dbReference type="RuleBase" id="RU004326"/>
    </source>
</evidence>
<keyword evidence="5 8" id="KW-0413">Isomerase</keyword>
<dbReference type="Pfam" id="PF02878">
    <property type="entry name" value="PGM_PMM_I"/>
    <property type="match status" value="1"/>
</dbReference>
<dbReference type="Pfam" id="PF02879">
    <property type="entry name" value="PGM_PMM_II"/>
    <property type="match status" value="1"/>
</dbReference>
<dbReference type="GO" id="GO:0008966">
    <property type="term" value="F:phosphoglucosamine mutase activity"/>
    <property type="evidence" value="ECO:0007669"/>
    <property type="project" value="UniProtKB-UniRule"/>
</dbReference>
<evidence type="ECO:0000256" key="4">
    <source>
        <dbReference type="ARBA" id="ARBA00022842"/>
    </source>
</evidence>
<feature type="binding site" evidence="8">
    <location>
        <position position="250"/>
    </location>
    <ligand>
        <name>Mg(2+)</name>
        <dbReference type="ChEBI" id="CHEBI:18420"/>
    </ligand>
</feature>
<dbReference type="InterPro" id="IPR005841">
    <property type="entry name" value="Alpha-D-phosphohexomutase_SF"/>
</dbReference>
<dbReference type="CDD" id="cd05802">
    <property type="entry name" value="GlmM"/>
    <property type="match status" value="1"/>
</dbReference>
<dbReference type="InterPro" id="IPR005843">
    <property type="entry name" value="A-D-PHexomutase_C"/>
</dbReference>
<feature type="active site" description="Phosphoserine intermediate" evidence="8">
    <location>
        <position position="104"/>
    </location>
</feature>
<evidence type="ECO:0000256" key="6">
    <source>
        <dbReference type="ARBA" id="ARBA00066330"/>
    </source>
</evidence>
<evidence type="ECO:0000256" key="3">
    <source>
        <dbReference type="ARBA" id="ARBA00022723"/>
    </source>
</evidence>
<dbReference type="InterPro" id="IPR005845">
    <property type="entry name" value="A-D-PHexomutase_a/b/a-II"/>
</dbReference>
<name>A0A7V6A5L8_9BACT</name>
<feature type="binding site" evidence="8">
    <location>
        <position position="246"/>
    </location>
    <ligand>
        <name>Mg(2+)</name>
        <dbReference type="ChEBI" id="CHEBI:18420"/>
    </ligand>
</feature>
<dbReference type="HAMAP" id="MF_01554_B">
    <property type="entry name" value="GlmM_B"/>
    <property type="match status" value="1"/>
</dbReference>
<evidence type="ECO:0000313" key="15">
    <source>
        <dbReference type="EMBL" id="HHS30468.1"/>
    </source>
</evidence>
<evidence type="ECO:0000256" key="5">
    <source>
        <dbReference type="ARBA" id="ARBA00023235"/>
    </source>
</evidence>
<feature type="domain" description="Alpha-D-phosphohexomutase alpha/beta/alpha" evidence="12">
    <location>
        <begin position="5"/>
        <end position="140"/>
    </location>
</feature>
<comment type="caution">
    <text evidence="15">The sequence shown here is derived from an EMBL/GenBank/DDBJ whole genome shotgun (WGS) entry which is preliminary data.</text>
</comment>
<dbReference type="Pfam" id="PF00408">
    <property type="entry name" value="PGM_PMM_IV"/>
    <property type="match status" value="1"/>
</dbReference>
<dbReference type="GO" id="GO:0000287">
    <property type="term" value="F:magnesium ion binding"/>
    <property type="evidence" value="ECO:0007669"/>
    <property type="project" value="UniProtKB-UniRule"/>
</dbReference>
<dbReference type="Gene3D" id="3.30.310.50">
    <property type="entry name" value="Alpha-D-phosphohexomutase, C-terminal domain"/>
    <property type="match status" value="1"/>
</dbReference>
<dbReference type="Gene3D" id="3.40.120.10">
    <property type="entry name" value="Alpha-D-Glucose-1,6-Bisphosphate, subunit A, domain 3"/>
    <property type="match status" value="3"/>
</dbReference>
<accession>A0A7V6A5L8</accession>
<feature type="domain" description="Alpha-D-phosphohexomutase alpha/beta/alpha" evidence="14">
    <location>
        <begin position="263"/>
        <end position="375"/>
    </location>
</feature>
<proteinExistence type="inferred from homology"/>
<comment type="function">
    <text evidence="8 10">Catalyzes the conversion of glucosamine-6-phosphate to glucosamine-1-phosphate.</text>
</comment>
<dbReference type="InterPro" id="IPR006352">
    <property type="entry name" value="GlmM_bact"/>
</dbReference>
<evidence type="ECO:0000256" key="7">
    <source>
        <dbReference type="ARBA" id="ARBA00068193"/>
    </source>
</evidence>
<evidence type="ECO:0000259" key="12">
    <source>
        <dbReference type="Pfam" id="PF02878"/>
    </source>
</evidence>
<dbReference type="PROSITE" id="PS00710">
    <property type="entry name" value="PGM_PMM"/>
    <property type="match status" value="1"/>
</dbReference>
<evidence type="ECO:0000256" key="1">
    <source>
        <dbReference type="ARBA" id="ARBA00010231"/>
    </source>
</evidence>
<dbReference type="EMBL" id="DTGR01000192">
    <property type="protein sequence ID" value="HHS30468.1"/>
    <property type="molecule type" value="Genomic_DNA"/>
</dbReference>
<organism evidence="15">
    <name type="scientific">Desulfobacca acetoxidans</name>
    <dbReference type="NCBI Taxonomy" id="60893"/>
    <lineage>
        <taxon>Bacteria</taxon>
        <taxon>Pseudomonadati</taxon>
        <taxon>Thermodesulfobacteriota</taxon>
        <taxon>Desulfobaccia</taxon>
        <taxon>Desulfobaccales</taxon>
        <taxon>Desulfobaccaceae</taxon>
        <taxon>Desulfobacca</taxon>
    </lineage>
</organism>
<comment type="similarity">
    <text evidence="1 8 9">Belongs to the phosphohexose mutase family.</text>
</comment>
<dbReference type="Pfam" id="PF02880">
    <property type="entry name" value="PGM_PMM_III"/>
    <property type="match status" value="1"/>
</dbReference>
<dbReference type="FunFam" id="3.30.310.50:FF:000001">
    <property type="entry name" value="Phosphoglucosamine mutase"/>
    <property type="match status" value="1"/>
</dbReference>